<protein>
    <submittedName>
        <fullName evidence="5">AraC family transcriptional regulator</fullName>
    </submittedName>
</protein>
<dbReference type="EMBL" id="BMVO01000055">
    <property type="protein sequence ID" value="GHB33631.1"/>
    <property type="molecule type" value="Genomic_DNA"/>
</dbReference>
<dbReference type="PROSITE" id="PS01124">
    <property type="entry name" value="HTH_ARAC_FAMILY_2"/>
    <property type="match status" value="1"/>
</dbReference>
<dbReference type="Gene3D" id="1.10.10.60">
    <property type="entry name" value="Homeodomain-like"/>
    <property type="match status" value="2"/>
</dbReference>
<keyword evidence="6" id="KW-1185">Reference proteome</keyword>
<dbReference type="InterPro" id="IPR018060">
    <property type="entry name" value="HTH_AraC"/>
</dbReference>
<evidence type="ECO:0000256" key="1">
    <source>
        <dbReference type="ARBA" id="ARBA00023015"/>
    </source>
</evidence>
<reference evidence="6" key="1">
    <citation type="journal article" date="2019" name="Int. J. Syst. Evol. Microbiol.">
        <title>The Global Catalogue of Microorganisms (GCM) 10K type strain sequencing project: providing services to taxonomists for standard genome sequencing and annotation.</title>
        <authorList>
            <consortium name="The Broad Institute Genomics Platform"/>
            <consortium name="The Broad Institute Genome Sequencing Center for Infectious Disease"/>
            <person name="Wu L."/>
            <person name="Ma J."/>
        </authorList>
    </citation>
    <scope>NUCLEOTIDE SEQUENCE [LARGE SCALE GENOMIC DNA]</scope>
    <source>
        <strain evidence="6">JCM 4737</strain>
    </source>
</reference>
<comment type="caution">
    <text evidence="5">The sequence shown here is derived from an EMBL/GenBank/DDBJ whole genome shotgun (WGS) entry which is preliminary data.</text>
</comment>
<dbReference type="Proteomes" id="UP000599437">
    <property type="component" value="Unassembled WGS sequence"/>
</dbReference>
<organism evidence="5 6">
    <name type="scientific">Streptomyces chryseus</name>
    <dbReference type="NCBI Taxonomy" id="68186"/>
    <lineage>
        <taxon>Bacteria</taxon>
        <taxon>Bacillati</taxon>
        <taxon>Actinomycetota</taxon>
        <taxon>Actinomycetes</taxon>
        <taxon>Kitasatosporales</taxon>
        <taxon>Streptomycetaceae</taxon>
        <taxon>Streptomyces</taxon>
    </lineage>
</organism>
<sequence>MESGKTAVPTTIVDAVERSIETMRKNLSEPLSIDDIAGFAMYSKFHFSREFRRVTGVSPGRFLSAMRIREAKRLLLTTDLTVTTISHMVGYSSVGTFSSRFSGSVGMAPSAYRRFNGFVTSVKVSGKRDAGGSVYGSVTAPEGADLGLIFLGLFPTRVPEGKPVSCTILPFPGPFEITEVPAGTWFLLGHSVPGHACEALTEDQAVHVGSLGPLEVRRDTPLGPTDFRLRGMRILDPPILVALQRVRSKAFEADIVRAAG</sequence>
<evidence type="ECO:0000313" key="5">
    <source>
        <dbReference type="EMBL" id="GHB33631.1"/>
    </source>
</evidence>
<feature type="domain" description="HTH araC/xylS-type" evidence="4">
    <location>
        <begin position="17"/>
        <end position="115"/>
    </location>
</feature>
<keyword evidence="2" id="KW-0238">DNA-binding</keyword>
<gene>
    <name evidence="5" type="ORF">GCM10010346_66000</name>
</gene>
<keyword evidence="3" id="KW-0804">Transcription</keyword>
<dbReference type="InterPro" id="IPR009057">
    <property type="entry name" value="Homeodomain-like_sf"/>
</dbReference>
<keyword evidence="1" id="KW-0805">Transcription regulation</keyword>
<evidence type="ECO:0000256" key="2">
    <source>
        <dbReference type="ARBA" id="ARBA00023125"/>
    </source>
</evidence>
<dbReference type="SMART" id="SM00342">
    <property type="entry name" value="HTH_ARAC"/>
    <property type="match status" value="1"/>
</dbReference>
<dbReference type="PANTHER" id="PTHR43280">
    <property type="entry name" value="ARAC-FAMILY TRANSCRIPTIONAL REGULATOR"/>
    <property type="match status" value="1"/>
</dbReference>
<evidence type="ECO:0000256" key="3">
    <source>
        <dbReference type="ARBA" id="ARBA00023163"/>
    </source>
</evidence>
<dbReference type="SUPFAM" id="SSF46689">
    <property type="entry name" value="Homeodomain-like"/>
    <property type="match status" value="2"/>
</dbReference>
<dbReference type="PANTHER" id="PTHR43280:SF28">
    <property type="entry name" value="HTH-TYPE TRANSCRIPTIONAL ACTIVATOR RHAS"/>
    <property type="match status" value="1"/>
</dbReference>
<dbReference type="Pfam" id="PF12833">
    <property type="entry name" value="HTH_18"/>
    <property type="match status" value="1"/>
</dbReference>
<name>A0ABQ3ECM1_9ACTN</name>
<proteinExistence type="predicted"/>
<evidence type="ECO:0000313" key="6">
    <source>
        <dbReference type="Proteomes" id="UP000599437"/>
    </source>
</evidence>
<evidence type="ECO:0000259" key="4">
    <source>
        <dbReference type="PROSITE" id="PS01124"/>
    </source>
</evidence>
<accession>A0ABQ3ECM1</accession>